<organism evidence="15 16">
    <name type="scientific">Peptoniphilus asaccharolyticus DSM 20463</name>
    <dbReference type="NCBI Taxonomy" id="573058"/>
    <lineage>
        <taxon>Bacteria</taxon>
        <taxon>Bacillati</taxon>
        <taxon>Bacillota</taxon>
        <taxon>Tissierellia</taxon>
        <taxon>Tissierellales</taxon>
        <taxon>Peptoniphilaceae</taxon>
        <taxon>Peptoniphilus</taxon>
    </lineage>
</organism>
<dbReference type="PROSITE" id="PS00165">
    <property type="entry name" value="DEHYDRATASE_SER_THR"/>
    <property type="match status" value="1"/>
</dbReference>
<dbReference type="EMBL" id="FWWR01000009">
    <property type="protein sequence ID" value="SMB84846.1"/>
    <property type="molecule type" value="Genomic_DNA"/>
</dbReference>
<dbReference type="UniPathway" id="UPA00050">
    <property type="reaction ID" value="UER00065"/>
</dbReference>
<dbReference type="InterPro" id="IPR000634">
    <property type="entry name" value="Ser/Thr_deHydtase_PyrdxlP-BS"/>
</dbReference>
<evidence type="ECO:0000256" key="9">
    <source>
        <dbReference type="ARBA" id="ARBA00022898"/>
    </source>
</evidence>
<keyword evidence="9 12" id="KW-0663">Pyridoxal phosphate</keyword>
<feature type="modified residue" description="N6-(pyridoxal phosphate)lysine" evidence="12">
    <location>
        <position position="108"/>
    </location>
</feature>
<gene>
    <name evidence="15" type="ORF">SAMN00017477_0714</name>
</gene>
<dbReference type="RefSeq" id="WP_084230367.1">
    <property type="nucleotide sequence ID" value="NZ_FWWR01000009.1"/>
</dbReference>
<evidence type="ECO:0000256" key="6">
    <source>
        <dbReference type="ARBA" id="ARBA00018679"/>
    </source>
</evidence>
<dbReference type="Gene3D" id="3.90.1380.10">
    <property type="entry name" value="Threonine synthase, N-terminal domain"/>
    <property type="match status" value="1"/>
</dbReference>
<comment type="cofactor">
    <cofactor evidence="1 12">
        <name>pyridoxal 5'-phosphate</name>
        <dbReference type="ChEBI" id="CHEBI:597326"/>
    </cofactor>
</comment>
<evidence type="ECO:0000259" key="13">
    <source>
        <dbReference type="Pfam" id="PF00291"/>
    </source>
</evidence>
<evidence type="ECO:0000256" key="7">
    <source>
        <dbReference type="ARBA" id="ARBA00022605"/>
    </source>
</evidence>
<dbReference type="InterPro" id="IPR001926">
    <property type="entry name" value="TrpB-like_PALP"/>
</dbReference>
<comment type="similarity">
    <text evidence="4">Belongs to the threonine synthase family.</text>
</comment>
<dbReference type="InterPro" id="IPR029144">
    <property type="entry name" value="Thr_synth_N"/>
</dbReference>
<evidence type="ECO:0000256" key="10">
    <source>
        <dbReference type="ARBA" id="ARBA00049144"/>
    </source>
</evidence>
<dbReference type="OrthoDB" id="9763107at2"/>
<dbReference type="CDD" id="cd01560">
    <property type="entry name" value="Thr-synth_2"/>
    <property type="match status" value="1"/>
</dbReference>
<comment type="catalytic activity">
    <reaction evidence="10">
        <text>O-phospho-L-homoserine + H2O = L-threonine + phosphate</text>
        <dbReference type="Rhea" id="RHEA:10840"/>
        <dbReference type="ChEBI" id="CHEBI:15377"/>
        <dbReference type="ChEBI" id="CHEBI:43474"/>
        <dbReference type="ChEBI" id="CHEBI:57590"/>
        <dbReference type="ChEBI" id="CHEBI:57926"/>
        <dbReference type="EC" id="4.2.3.1"/>
    </reaction>
</comment>
<evidence type="ECO:0000256" key="12">
    <source>
        <dbReference type="PIRSR" id="PIRSR604450-51"/>
    </source>
</evidence>
<evidence type="ECO:0000256" key="1">
    <source>
        <dbReference type="ARBA" id="ARBA00001933"/>
    </source>
</evidence>
<evidence type="ECO:0000313" key="15">
    <source>
        <dbReference type="EMBL" id="SMB84846.1"/>
    </source>
</evidence>
<evidence type="ECO:0000256" key="11">
    <source>
        <dbReference type="NCBIfam" id="TIGR00260"/>
    </source>
</evidence>
<dbReference type="Pfam" id="PF00291">
    <property type="entry name" value="PALP"/>
    <property type="match status" value="1"/>
</dbReference>
<dbReference type="SUPFAM" id="SSF53686">
    <property type="entry name" value="Tryptophan synthase beta subunit-like PLP-dependent enzymes"/>
    <property type="match status" value="1"/>
</dbReference>
<evidence type="ECO:0000256" key="5">
    <source>
        <dbReference type="ARBA" id="ARBA00013028"/>
    </source>
</evidence>
<dbReference type="NCBIfam" id="TIGR00260">
    <property type="entry name" value="thrC"/>
    <property type="match status" value="1"/>
</dbReference>
<dbReference type="GO" id="GO:0004795">
    <property type="term" value="F:threonine synthase activity"/>
    <property type="evidence" value="ECO:0007669"/>
    <property type="project" value="UniProtKB-UniRule"/>
</dbReference>
<keyword evidence="16" id="KW-1185">Reference proteome</keyword>
<dbReference type="GO" id="GO:0005737">
    <property type="term" value="C:cytoplasm"/>
    <property type="evidence" value="ECO:0007669"/>
    <property type="project" value="TreeGrafter"/>
</dbReference>
<reference evidence="16" key="1">
    <citation type="submission" date="2017-04" db="EMBL/GenBank/DDBJ databases">
        <authorList>
            <person name="Varghese N."/>
            <person name="Submissions S."/>
        </authorList>
    </citation>
    <scope>NUCLEOTIDE SEQUENCE [LARGE SCALE GENOMIC DNA]</scope>
    <source>
        <strain evidence="16">DSM 20463</strain>
    </source>
</reference>
<dbReference type="GO" id="GO:0009088">
    <property type="term" value="P:threonine biosynthetic process"/>
    <property type="evidence" value="ECO:0007669"/>
    <property type="project" value="UniProtKB-UniRule"/>
</dbReference>
<dbReference type="Gene3D" id="3.40.50.1100">
    <property type="match status" value="2"/>
</dbReference>
<dbReference type="InterPro" id="IPR004450">
    <property type="entry name" value="Thr_synthase-like"/>
</dbReference>
<proteinExistence type="inferred from homology"/>
<feature type="domain" description="Tryptophan synthase beta chain-like PALP" evidence="13">
    <location>
        <begin position="92"/>
        <end position="405"/>
    </location>
</feature>
<dbReference type="Pfam" id="PF14821">
    <property type="entry name" value="Thr_synth_N"/>
    <property type="match status" value="1"/>
</dbReference>
<dbReference type="STRING" id="573058.SAMN00017477_0714"/>
<evidence type="ECO:0000256" key="4">
    <source>
        <dbReference type="ARBA" id="ARBA00005517"/>
    </source>
</evidence>
<dbReference type="InterPro" id="IPR036052">
    <property type="entry name" value="TrpB-like_PALP_sf"/>
</dbReference>
<keyword evidence="7" id="KW-0028">Amino-acid biosynthesis</keyword>
<dbReference type="PANTHER" id="PTHR43515">
    <property type="entry name" value="THREONINE SYNTHASE-LIKE 1"/>
    <property type="match status" value="1"/>
</dbReference>
<evidence type="ECO:0000256" key="2">
    <source>
        <dbReference type="ARBA" id="ARBA00003648"/>
    </source>
</evidence>
<name>A0A1W1UUZ4_PEPAS</name>
<dbReference type="EC" id="4.2.3.1" evidence="5 11"/>
<evidence type="ECO:0000313" key="16">
    <source>
        <dbReference type="Proteomes" id="UP000192368"/>
    </source>
</evidence>
<dbReference type="PANTHER" id="PTHR43515:SF1">
    <property type="entry name" value="THREONINE SYNTHASE-LIKE 1"/>
    <property type="match status" value="1"/>
</dbReference>
<evidence type="ECO:0000259" key="14">
    <source>
        <dbReference type="Pfam" id="PF14821"/>
    </source>
</evidence>
<dbReference type="Proteomes" id="UP000192368">
    <property type="component" value="Unassembled WGS sequence"/>
</dbReference>
<dbReference type="GO" id="GO:0030170">
    <property type="term" value="F:pyridoxal phosphate binding"/>
    <property type="evidence" value="ECO:0007669"/>
    <property type="project" value="InterPro"/>
</dbReference>
<sequence length="478" mass="53788">MKYYSTRGKSFVNSTAEALLKGLADDGGLFIPEKIEKINFNEEEIERLDYTEFAYKVISTIFDDLDKEKLKTEIEAAYDTFPKDLLPIKNVDNLYFMELFHGKTRAFKDFALSLLPRLIKIAKEENKVDDKTLILTATSGDTGSAAISGFAGVKDSEIIVFYPTDGISLIQRAQMVNSGAENATAVAIEGNFDDAQSALKKIFNDSDFKEKLKSAKYMLTSANSINVGRLVPQIAYYFYSYYKLVKNKEIENGDSVAVTVPTGNFGNILAAYFAKEMGLPIEDFICASNKNNILEDFINTNIYDTHREFYKTNSPSMDILVSSNLERYLSLKSNNASEIESIMNDLKDTGKFEYKHDLNMHGYSCGEEETLEIIDKIYKKSGYVIDTHTAVAVKAAEEYLKENNKKVLIAATASPIKFAMEISKAIGLDLKDEKDAIEKVAKLSNDIEFLKQVDIKDGDEIVIEKENIKKFIEERILC</sequence>
<comment type="pathway">
    <text evidence="3">Amino-acid biosynthesis; L-threonine biosynthesis; L-threonine from L-aspartate: step 5/5.</text>
</comment>
<accession>A0A1W1UUZ4</accession>
<protein>
    <recommendedName>
        <fullName evidence="6 11">Threonine synthase</fullName>
        <ecNumber evidence="5 11">4.2.3.1</ecNumber>
    </recommendedName>
</protein>
<comment type="function">
    <text evidence="2">Catalyzes the gamma-elimination of phosphate from L-phosphohomoserine and the beta-addition of water to produce L-threonine.</text>
</comment>
<feature type="domain" description="Threonine synthase N-terminal" evidence="14">
    <location>
        <begin position="2"/>
        <end position="78"/>
    </location>
</feature>
<evidence type="ECO:0000256" key="3">
    <source>
        <dbReference type="ARBA" id="ARBA00004979"/>
    </source>
</evidence>
<evidence type="ECO:0000256" key="8">
    <source>
        <dbReference type="ARBA" id="ARBA00022697"/>
    </source>
</evidence>
<dbReference type="InterPro" id="IPR037158">
    <property type="entry name" value="Thr_synth_N_sf"/>
</dbReference>
<keyword evidence="8" id="KW-0791">Threonine biosynthesis</keyword>
<dbReference type="AlphaFoldDB" id="A0A1W1UUZ4"/>